<keyword evidence="4" id="KW-1185">Reference proteome</keyword>
<dbReference type="PANTHER" id="PTHR43736">
    <property type="entry name" value="ADP-RIBOSE PYROPHOSPHATASE"/>
    <property type="match status" value="1"/>
</dbReference>
<dbReference type="SUPFAM" id="SSF55811">
    <property type="entry name" value="Nudix"/>
    <property type="match status" value="1"/>
</dbReference>
<dbReference type="Gene3D" id="3.90.79.10">
    <property type="entry name" value="Nucleoside Triphosphate Pyrophosphohydrolase"/>
    <property type="match status" value="1"/>
</dbReference>
<feature type="domain" description="Nudix hydrolase" evidence="2">
    <location>
        <begin position="6"/>
        <end position="149"/>
    </location>
</feature>
<organism evidence="3 4">
    <name type="scientific">Paenibacillus apii</name>
    <dbReference type="NCBI Taxonomy" id="1850370"/>
    <lineage>
        <taxon>Bacteria</taxon>
        <taxon>Bacillati</taxon>
        <taxon>Bacillota</taxon>
        <taxon>Bacilli</taxon>
        <taxon>Bacillales</taxon>
        <taxon>Paenibacillaceae</taxon>
        <taxon>Paenibacillus</taxon>
    </lineage>
</organism>
<evidence type="ECO:0000256" key="1">
    <source>
        <dbReference type="ARBA" id="ARBA00022801"/>
    </source>
</evidence>
<proteinExistence type="predicted"/>
<dbReference type="RefSeq" id="WP_165099817.1">
    <property type="nucleotide sequence ID" value="NZ_JAAKGU010000007.1"/>
</dbReference>
<reference evidence="3 4" key="1">
    <citation type="submission" date="2020-02" db="EMBL/GenBank/DDBJ databases">
        <authorList>
            <person name="Gao J."/>
            <person name="Sun J."/>
        </authorList>
    </citation>
    <scope>NUCLEOTIDE SEQUENCE [LARGE SCALE GENOMIC DNA]</scope>
    <source>
        <strain evidence="3 4">7124</strain>
    </source>
</reference>
<dbReference type="InterPro" id="IPR020476">
    <property type="entry name" value="Nudix_hydrolase"/>
</dbReference>
<evidence type="ECO:0000313" key="4">
    <source>
        <dbReference type="Proteomes" id="UP000480151"/>
    </source>
</evidence>
<dbReference type="PROSITE" id="PS51462">
    <property type="entry name" value="NUDIX"/>
    <property type="match status" value="1"/>
</dbReference>
<protein>
    <submittedName>
        <fullName evidence="3">NUDIX domain-containing protein</fullName>
    </submittedName>
</protein>
<name>A0A6M1PN08_9BACL</name>
<keyword evidence="1" id="KW-0378">Hydrolase</keyword>
<accession>A0A6M1PN08</accession>
<dbReference type="Proteomes" id="UP000480151">
    <property type="component" value="Unassembled WGS sequence"/>
</dbReference>
<dbReference type="GO" id="GO:0016787">
    <property type="term" value="F:hydrolase activity"/>
    <property type="evidence" value="ECO:0007669"/>
    <property type="project" value="UniProtKB-KW"/>
</dbReference>
<evidence type="ECO:0000313" key="3">
    <source>
        <dbReference type="EMBL" id="NGM83848.1"/>
    </source>
</evidence>
<evidence type="ECO:0000259" key="2">
    <source>
        <dbReference type="PROSITE" id="PS51462"/>
    </source>
</evidence>
<dbReference type="PRINTS" id="PR00502">
    <property type="entry name" value="NUDIXFAMILY"/>
</dbReference>
<gene>
    <name evidence="3" type="ORF">G5B47_15625</name>
</gene>
<dbReference type="EMBL" id="JAAKGU010000007">
    <property type="protein sequence ID" value="NGM83848.1"/>
    <property type="molecule type" value="Genomic_DNA"/>
</dbReference>
<dbReference type="Pfam" id="PF00293">
    <property type="entry name" value="NUDIX"/>
    <property type="match status" value="1"/>
</dbReference>
<sequence length="155" mass="18266">MPKDWHFRDETSVCLFRTVGVLLRNNKILVQCDEGIYALPGGHVKIGETSEETLIREYREETGAKIICNRLLWVEETFWEWDNKDAHGIVFYYLISLENNADIPDDCFISQKDNCNITLKWVSKEEMKQLQIYPSFIKEKIDNIPDSIERIISYE</sequence>
<comment type="caution">
    <text evidence="3">The sequence shown here is derived from an EMBL/GenBank/DDBJ whole genome shotgun (WGS) entry which is preliminary data.</text>
</comment>
<dbReference type="PANTHER" id="PTHR43736:SF2">
    <property type="entry name" value="MUTT_NUDIX FAMILY PROTEIN"/>
    <property type="match status" value="1"/>
</dbReference>
<dbReference type="CDD" id="cd04688">
    <property type="entry name" value="NUDIX_Hydrolase"/>
    <property type="match status" value="1"/>
</dbReference>
<dbReference type="InterPro" id="IPR015797">
    <property type="entry name" value="NUDIX_hydrolase-like_dom_sf"/>
</dbReference>
<dbReference type="AlphaFoldDB" id="A0A6M1PN08"/>
<dbReference type="InterPro" id="IPR000086">
    <property type="entry name" value="NUDIX_hydrolase_dom"/>
</dbReference>